<dbReference type="SMART" id="SM00044">
    <property type="entry name" value="CYCc"/>
    <property type="match status" value="1"/>
</dbReference>
<dbReference type="Gene3D" id="3.30.70.1230">
    <property type="entry name" value="Nucleotide cyclase"/>
    <property type="match status" value="1"/>
</dbReference>
<proteinExistence type="predicted"/>
<dbReference type="Pfam" id="PF00211">
    <property type="entry name" value="Guanylate_cyc"/>
    <property type="match status" value="1"/>
</dbReference>
<dbReference type="CDD" id="cd07302">
    <property type="entry name" value="CHD"/>
    <property type="match status" value="1"/>
</dbReference>
<feature type="transmembrane region" description="Helical" evidence="1">
    <location>
        <begin position="36"/>
        <end position="54"/>
    </location>
</feature>
<dbReference type="PANTHER" id="PTHR43081:SF1">
    <property type="entry name" value="ADENYLATE CYCLASE, TERMINAL-DIFFERENTIATION SPECIFIC"/>
    <property type="match status" value="1"/>
</dbReference>
<dbReference type="InterPro" id="IPR029787">
    <property type="entry name" value="Nucleotide_cyclase"/>
</dbReference>
<name>A0ABM6XVN3_9PROT</name>
<keyword evidence="1" id="KW-1133">Transmembrane helix</keyword>
<accession>A0ABM6XVN3</accession>
<dbReference type="PROSITE" id="PS50125">
    <property type="entry name" value="GUANYLATE_CYCLASE_2"/>
    <property type="match status" value="1"/>
</dbReference>
<keyword evidence="4" id="KW-1185">Reference proteome</keyword>
<feature type="transmembrane region" description="Helical" evidence="1">
    <location>
        <begin position="123"/>
        <end position="142"/>
    </location>
</feature>
<dbReference type="InterPro" id="IPR050697">
    <property type="entry name" value="Adenylyl/Guanylyl_Cyclase_3/4"/>
</dbReference>
<dbReference type="SUPFAM" id="SSF55073">
    <property type="entry name" value="Nucleotide cyclase"/>
    <property type="match status" value="1"/>
</dbReference>
<evidence type="ECO:0000313" key="3">
    <source>
        <dbReference type="EMBL" id="AXO13736.1"/>
    </source>
</evidence>
<feature type="transmembrane region" description="Helical" evidence="1">
    <location>
        <begin position="66"/>
        <end position="83"/>
    </location>
</feature>
<keyword evidence="1" id="KW-0812">Transmembrane</keyword>
<dbReference type="RefSeq" id="WP_064787344.1">
    <property type="nucleotide sequence ID" value="NZ_CP031555.1"/>
</dbReference>
<dbReference type="PANTHER" id="PTHR43081">
    <property type="entry name" value="ADENYLATE CYCLASE, TERMINAL-DIFFERENTIATION SPECIFIC-RELATED"/>
    <property type="match status" value="1"/>
</dbReference>
<evidence type="ECO:0000256" key="1">
    <source>
        <dbReference type="SAM" id="Phobius"/>
    </source>
</evidence>
<gene>
    <name evidence="3" type="ORF">DY252_05495</name>
</gene>
<evidence type="ECO:0000259" key="2">
    <source>
        <dbReference type="PROSITE" id="PS50125"/>
    </source>
</evidence>
<dbReference type="Proteomes" id="UP000256971">
    <property type="component" value="Chromosome"/>
</dbReference>
<sequence>MKSTLSAFLFGKNANSHLPERVQSAIEKQQYESEKLIGWVQLLLVTIFAILYAISPKTAMSDGIHPVPWALGLYYLFTLKRLALTYRNKLSTWFLTVSVIADIGLLMVLIWSFHIQYMQPASFYLKAPTVLYVFIFIALRSLRFDPRYILIAGGTAAAGWIILTGYVIWSEGGKSMITRDYVTYLTSNSILIGAEIDKIIAILLVTAVLTVAVMRAKRSFIRAVTDEIAARDLSRFVSPEIANRITHAEQQIRPGDGEAVNATVMFTDIEGFSSIAEKLAPKELATMLNEYFTETNALISHFGGVITQFEGDAMLITFNAVTPDTDHALNAVRTALAIQELANRRIYSHGGQLKTRCGINSGEIVLGAVGSESRLTFTVHGDNVNIASRLEALNKEFGTYILATEDTVRACGNHDDIPAWTPRGDVTVRGRENPTKIFSLSPIKVTNHTPAQDTARQTVSRA</sequence>
<feature type="transmembrane region" description="Helical" evidence="1">
    <location>
        <begin position="189"/>
        <end position="213"/>
    </location>
</feature>
<feature type="transmembrane region" description="Helical" evidence="1">
    <location>
        <begin position="90"/>
        <end position="111"/>
    </location>
</feature>
<protein>
    <submittedName>
        <fullName evidence="3">Adenylate/guanylate cyclase domain-containing protein</fullName>
    </submittedName>
</protein>
<feature type="transmembrane region" description="Helical" evidence="1">
    <location>
        <begin position="149"/>
        <end position="169"/>
    </location>
</feature>
<dbReference type="EMBL" id="CP031555">
    <property type="protein sequence ID" value="AXO13736.1"/>
    <property type="molecule type" value="Genomic_DNA"/>
</dbReference>
<organism evidence="3 4">
    <name type="scientific">Thalassospira indica</name>
    <dbReference type="NCBI Taxonomy" id="1891279"/>
    <lineage>
        <taxon>Bacteria</taxon>
        <taxon>Pseudomonadati</taxon>
        <taxon>Pseudomonadota</taxon>
        <taxon>Alphaproteobacteria</taxon>
        <taxon>Rhodospirillales</taxon>
        <taxon>Thalassospiraceae</taxon>
        <taxon>Thalassospira</taxon>
    </lineage>
</organism>
<keyword evidence="1" id="KW-0472">Membrane</keyword>
<feature type="domain" description="Guanylate cyclase" evidence="2">
    <location>
        <begin position="263"/>
        <end position="391"/>
    </location>
</feature>
<dbReference type="InterPro" id="IPR001054">
    <property type="entry name" value="A/G_cyclase"/>
</dbReference>
<evidence type="ECO:0000313" key="4">
    <source>
        <dbReference type="Proteomes" id="UP000256971"/>
    </source>
</evidence>
<reference evidence="3 4" key="1">
    <citation type="submission" date="2018-08" db="EMBL/GenBank/DDBJ databases">
        <title>Complete genome sequence of type strain Thalassospira indica MCCC 1A01103T, isolated from isolated from deep seawater of the Indian Ocean.</title>
        <authorList>
            <person name="Liu Y."/>
        </authorList>
    </citation>
    <scope>NUCLEOTIDE SEQUENCE [LARGE SCALE GENOMIC DNA]</scope>
    <source>
        <strain evidence="3 4">PB8BT</strain>
    </source>
</reference>